<dbReference type="InterPro" id="IPR011900">
    <property type="entry name" value="GRX_bact"/>
</dbReference>
<evidence type="ECO:0000256" key="1">
    <source>
        <dbReference type="ARBA" id="ARBA00007787"/>
    </source>
</evidence>
<dbReference type="Pfam" id="PF00462">
    <property type="entry name" value="Glutaredoxin"/>
    <property type="match status" value="1"/>
</dbReference>
<dbReference type="InterPro" id="IPR002109">
    <property type="entry name" value="Glutaredoxin"/>
</dbReference>
<proteinExistence type="inferred from homology"/>
<dbReference type="NCBIfam" id="TIGR02181">
    <property type="entry name" value="GRX_bact"/>
    <property type="match status" value="1"/>
</dbReference>
<dbReference type="GO" id="GO:0015038">
    <property type="term" value="F:glutathione disulfide oxidoreductase activity"/>
    <property type="evidence" value="ECO:0007669"/>
    <property type="project" value="UniProtKB-UniRule"/>
</dbReference>
<dbReference type="GO" id="GO:0005737">
    <property type="term" value="C:cytoplasm"/>
    <property type="evidence" value="ECO:0007669"/>
    <property type="project" value="TreeGrafter"/>
</dbReference>
<name>A0A2A4XHK5_9GAMM</name>
<evidence type="ECO:0000256" key="4">
    <source>
        <dbReference type="RuleBase" id="RU364065"/>
    </source>
</evidence>
<keyword evidence="3 4" id="KW-0249">Electron transport</keyword>
<evidence type="ECO:0000313" key="6">
    <source>
        <dbReference type="EMBL" id="PCI82128.1"/>
    </source>
</evidence>
<comment type="function">
    <text evidence="4">Has a glutathione-disulfide oxidoreductase activity in the presence of NADPH and glutathione reductase. Reduces low molecular weight disulfides and proteins.</text>
</comment>
<dbReference type="PANTHER" id="PTHR45694">
    <property type="entry name" value="GLUTAREDOXIN 2"/>
    <property type="match status" value="1"/>
</dbReference>
<keyword evidence="4" id="KW-0676">Redox-active center</keyword>
<organism evidence="6 7">
    <name type="scientific">SAR86 cluster bacterium</name>
    <dbReference type="NCBI Taxonomy" id="2030880"/>
    <lineage>
        <taxon>Bacteria</taxon>
        <taxon>Pseudomonadati</taxon>
        <taxon>Pseudomonadota</taxon>
        <taxon>Gammaproteobacteria</taxon>
        <taxon>SAR86 cluster</taxon>
    </lineage>
</organism>
<reference evidence="7" key="1">
    <citation type="submission" date="2017-08" db="EMBL/GenBank/DDBJ databases">
        <title>A dynamic microbial community with high functional redundancy inhabits the cold, oxic subseafloor aquifer.</title>
        <authorList>
            <person name="Tully B.J."/>
            <person name="Wheat C.G."/>
            <person name="Glazer B.T."/>
            <person name="Huber J.A."/>
        </authorList>
    </citation>
    <scope>NUCLEOTIDE SEQUENCE [LARGE SCALE GENOMIC DNA]</scope>
</reference>
<keyword evidence="2 4" id="KW-0813">Transport</keyword>
<dbReference type="Gene3D" id="3.40.30.10">
    <property type="entry name" value="Glutaredoxin"/>
    <property type="match status" value="1"/>
</dbReference>
<dbReference type="AlphaFoldDB" id="A0A2A4XHK5"/>
<protein>
    <recommendedName>
        <fullName evidence="4">Glutaredoxin</fullName>
    </recommendedName>
</protein>
<dbReference type="PRINTS" id="PR00160">
    <property type="entry name" value="GLUTAREDOXIN"/>
</dbReference>
<feature type="domain" description="Glutaredoxin" evidence="5">
    <location>
        <begin position="4"/>
        <end position="63"/>
    </location>
</feature>
<dbReference type="PROSITE" id="PS51354">
    <property type="entry name" value="GLUTAREDOXIN_2"/>
    <property type="match status" value="1"/>
</dbReference>
<comment type="similarity">
    <text evidence="1 4">Belongs to the glutaredoxin family.</text>
</comment>
<dbReference type="GO" id="GO:0034599">
    <property type="term" value="P:cellular response to oxidative stress"/>
    <property type="evidence" value="ECO:0007669"/>
    <property type="project" value="TreeGrafter"/>
</dbReference>
<evidence type="ECO:0000256" key="2">
    <source>
        <dbReference type="ARBA" id="ARBA00022448"/>
    </source>
</evidence>
<dbReference type="EMBL" id="NVUL01000002">
    <property type="protein sequence ID" value="PCI82128.1"/>
    <property type="molecule type" value="Genomic_DNA"/>
</dbReference>
<accession>A0A2A4XHK5</accession>
<evidence type="ECO:0000259" key="5">
    <source>
        <dbReference type="Pfam" id="PF00462"/>
    </source>
</evidence>
<keyword evidence="4" id="KW-0963">Cytoplasm</keyword>
<evidence type="ECO:0000313" key="7">
    <source>
        <dbReference type="Proteomes" id="UP000218767"/>
    </source>
</evidence>
<dbReference type="SUPFAM" id="SSF52833">
    <property type="entry name" value="Thioredoxin-like"/>
    <property type="match status" value="1"/>
</dbReference>
<evidence type="ECO:0000256" key="3">
    <source>
        <dbReference type="ARBA" id="ARBA00022982"/>
    </source>
</evidence>
<dbReference type="InterPro" id="IPR014025">
    <property type="entry name" value="Glutaredoxin_subgr"/>
</dbReference>
<dbReference type="InterPro" id="IPR036249">
    <property type="entry name" value="Thioredoxin-like_sf"/>
</dbReference>
<comment type="caution">
    <text evidence="6">The sequence shown here is derived from an EMBL/GenBank/DDBJ whole genome shotgun (WGS) entry which is preliminary data.</text>
</comment>
<sequence>MTTITIYTSTYCAYCSAAKHLLASRDYEFEEINMEGNQELMLQIMQKSGQRTVPQIFVGEKSIGGYQELLASTANGEFDALLAT</sequence>
<dbReference type="GO" id="GO:0045454">
    <property type="term" value="P:cell redox homeostasis"/>
    <property type="evidence" value="ECO:0007669"/>
    <property type="project" value="InterPro"/>
</dbReference>
<dbReference type="Proteomes" id="UP000218767">
    <property type="component" value="Unassembled WGS sequence"/>
</dbReference>
<gene>
    <name evidence="6" type="primary">grxC</name>
    <name evidence="6" type="ORF">COB20_00540</name>
</gene>
<dbReference type="PANTHER" id="PTHR45694:SF18">
    <property type="entry name" value="GLUTAREDOXIN-1-RELATED"/>
    <property type="match status" value="1"/>
</dbReference>